<dbReference type="OrthoDB" id="5541786at2759"/>
<keyword evidence="2 5" id="KW-0812">Transmembrane</keyword>
<dbReference type="Pfam" id="PF07970">
    <property type="entry name" value="COPIIcoated_ERV"/>
    <property type="match status" value="1"/>
</dbReference>
<dbReference type="PANTHER" id="PTHR10984">
    <property type="entry name" value="ENDOPLASMIC RETICULUM-GOLGI INTERMEDIATE COMPARTMENT PROTEIN"/>
    <property type="match status" value="1"/>
</dbReference>
<dbReference type="InterPro" id="IPR045888">
    <property type="entry name" value="Erv"/>
</dbReference>
<dbReference type="GO" id="GO:0006890">
    <property type="term" value="P:retrograde vesicle-mediated transport, Golgi to endoplasmic reticulum"/>
    <property type="evidence" value="ECO:0007669"/>
    <property type="project" value="TreeGrafter"/>
</dbReference>
<evidence type="ECO:0000313" key="8">
    <source>
        <dbReference type="EMBL" id="MBW0469579.1"/>
    </source>
</evidence>
<proteinExistence type="predicted"/>
<gene>
    <name evidence="8" type="ORF">O181_009294</name>
</gene>
<comment type="subcellular location">
    <subcellularLocation>
        <location evidence="1">Membrane</location>
    </subcellularLocation>
</comment>
<dbReference type="Proteomes" id="UP000765509">
    <property type="component" value="Unassembled WGS sequence"/>
</dbReference>
<keyword evidence="3 5" id="KW-1133">Transmembrane helix</keyword>
<dbReference type="GO" id="GO:0006888">
    <property type="term" value="P:endoplasmic reticulum to Golgi vesicle-mediated transport"/>
    <property type="evidence" value="ECO:0007669"/>
    <property type="project" value="TreeGrafter"/>
</dbReference>
<sequence>MEEDNNDNNFKKFLDLPPIKEFDAFPKTPKNFKRSSNFGGILTVLISFFLLNLLYFEFKDFFSNNQKFSFKVDQLIDHTLKINLDLTISMPCHYLSVDIKDAVGDRMHMIQEFTKEGTEFKIGKAKQIGDDNSASEISASRMLHDSRKGHSFPKTKPLLPDGPACRIYGNTFVKKVTGNLHITTLGHGYLSWEHTDHKLMNLSHVITEFSFGEFFPKIVQPLDNSLEITDKPFHVFQYFISVVPTTYVDRSGRKLRTNQYSVTDMSRSIEHGSGVPGIFFKYDIEAMHLIVNERATSLIQFLVRLAGMVGGIVVCTGWSFRLVDWTVQKLFPGIAKPDASSEYSSLPNVLPQVNSSSKITSGFYTQLNVARSFQS</sequence>
<dbReference type="GO" id="GO:0005789">
    <property type="term" value="C:endoplasmic reticulum membrane"/>
    <property type="evidence" value="ECO:0007669"/>
    <property type="project" value="TreeGrafter"/>
</dbReference>
<protein>
    <recommendedName>
        <fullName evidence="10">Endoplasmic reticulum-Golgi intermediate compartment protein 2</fullName>
    </recommendedName>
</protein>
<evidence type="ECO:0008006" key="10">
    <source>
        <dbReference type="Google" id="ProtNLM"/>
    </source>
</evidence>
<feature type="domain" description="Endoplasmic reticulum vesicle transporter C-terminal" evidence="6">
    <location>
        <begin position="164"/>
        <end position="317"/>
    </location>
</feature>
<evidence type="ECO:0000259" key="7">
    <source>
        <dbReference type="Pfam" id="PF13850"/>
    </source>
</evidence>
<dbReference type="Pfam" id="PF13850">
    <property type="entry name" value="ERGIC_N"/>
    <property type="match status" value="1"/>
</dbReference>
<evidence type="ECO:0000256" key="2">
    <source>
        <dbReference type="ARBA" id="ARBA00022692"/>
    </source>
</evidence>
<name>A0A9Q3BQK2_9BASI</name>
<keyword evidence="9" id="KW-1185">Reference proteome</keyword>
<evidence type="ECO:0000256" key="3">
    <source>
        <dbReference type="ARBA" id="ARBA00022989"/>
    </source>
</evidence>
<evidence type="ECO:0000259" key="6">
    <source>
        <dbReference type="Pfam" id="PF07970"/>
    </source>
</evidence>
<comment type="caution">
    <text evidence="8">The sequence shown here is derived from an EMBL/GenBank/DDBJ whole genome shotgun (WGS) entry which is preliminary data.</text>
</comment>
<dbReference type="InterPro" id="IPR012936">
    <property type="entry name" value="Erv_C"/>
</dbReference>
<evidence type="ECO:0000256" key="1">
    <source>
        <dbReference type="ARBA" id="ARBA00004370"/>
    </source>
</evidence>
<dbReference type="EMBL" id="AVOT02002225">
    <property type="protein sequence ID" value="MBW0469579.1"/>
    <property type="molecule type" value="Genomic_DNA"/>
</dbReference>
<evidence type="ECO:0000256" key="5">
    <source>
        <dbReference type="SAM" id="Phobius"/>
    </source>
</evidence>
<accession>A0A9Q3BQK2</accession>
<reference evidence="8" key="1">
    <citation type="submission" date="2021-03" db="EMBL/GenBank/DDBJ databases">
        <title>Draft genome sequence of rust myrtle Austropuccinia psidii MF-1, a brazilian biotype.</title>
        <authorList>
            <person name="Quecine M.C."/>
            <person name="Pachon D.M.R."/>
            <person name="Bonatelli M.L."/>
            <person name="Correr F.H."/>
            <person name="Franceschini L.M."/>
            <person name="Leite T.F."/>
            <person name="Margarido G.R.A."/>
            <person name="Almeida C.A."/>
            <person name="Ferrarezi J.A."/>
            <person name="Labate C.A."/>
        </authorList>
    </citation>
    <scope>NUCLEOTIDE SEQUENCE</scope>
    <source>
        <strain evidence="8">MF-1</strain>
    </source>
</reference>
<dbReference type="PANTHER" id="PTHR10984:SF81">
    <property type="entry name" value="ER-DERIVED VESICLES PROTEIN ERV41"/>
    <property type="match status" value="1"/>
</dbReference>
<evidence type="ECO:0000313" key="9">
    <source>
        <dbReference type="Proteomes" id="UP000765509"/>
    </source>
</evidence>
<feature type="transmembrane region" description="Helical" evidence="5">
    <location>
        <begin position="38"/>
        <end position="58"/>
    </location>
</feature>
<organism evidence="8 9">
    <name type="scientific">Austropuccinia psidii MF-1</name>
    <dbReference type="NCBI Taxonomy" id="1389203"/>
    <lineage>
        <taxon>Eukaryota</taxon>
        <taxon>Fungi</taxon>
        <taxon>Dikarya</taxon>
        <taxon>Basidiomycota</taxon>
        <taxon>Pucciniomycotina</taxon>
        <taxon>Pucciniomycetes</taxon>
        <taxon>Pucciniales</taxon>
        <taxon>Sphaerophragmiaceae</taxon>
        <taxon>Austropuccinia</taxon>
    </lineage>
</organism>
<keyword evidence="4 5" id="KW-0472">Membrane</keyword>
<dbReference type="AlphaFoldDB" id="A0A9Q3BQK2"/>
<dbReference type="GO" id="GO:0000139">
    <property type="term" value="C:Golgi membrane"/>
    <property type="evidence" value="ECO:0007669"/>
    <property type="project" value="TreeGrafter"/>
</dbReference>
<dbReference type="InterPro" id="IPR039542">
    <property type="entry name" value="Erv_N"/>
</dbReference>
<evidence type="ECO:0000256" key="4">
    <source>
        <dbReference type="ARBA" id="ARBA00023136"/>
    </source>
</evidence>
<feature type="domain" description="Endoplasmic reticulum vesicle transporter N-terminal" evidence="7">
    <location>
        <begin position="19"/>
        <end position="107"/>
    </location>
</feature>
<dbReference type="GO" id="GO:0030134">
    <property type="term" value="C:COPII-coated ER to Golgi transport vesicle"/>
    <property type="evidence" value="ECO:0007669"/>
    <property type="project" value="TreeGrafter"/>
</dbReference>